<accession>A0A0S4TAR0</accession>
<protein>
    <submittedName>
        <fullName evidence="2">Uncharacterized protein</fullName>
    </submittedName>
</protein>
<dbReference type="AlphaFoldDB" id="A0A0S4TAR0"/>
<evidence type="ECO:0000256" key="1">
    <source>
        <dbReference type="SAM" id="MobiDB-lite"/>
    </source>
</evidence>
<feature type="compositionally biased region" description="Low complexity" evidence="1">
    <location>
        <begin position="145"/>
        <end position="162"/>
    </location>
</feature>
<dbReference type="EMBL" id="LN877948">
    <property type="protein sequence ID" value="CUV04360.1"/>
    <property type="molecule type" value="Genomic_DNA"/>
</dbReference>
<proteinExistence type="predicted"/>
<dbReference type="VEuPathDB" id="CryptoDB:CHUDEA2_430"/>
<organism evidence="2">
    <name type="scientific">Cryptosporidium hominis</name>
    <dbReference type="NCBI Taxonomy" id="237895"/>
    <lineage>
        <taxon>Eukaryota</taxon>
        <taxon>Sar</taxon>
        <taxon>Alveolata</taxon>
        <taxon>Apicomplexa</taxon>
        <taxon>Conoidasida</taxon>
        <taxon>Coccidia</taxon>
        <taxon>Eucoccidiorida</taxon>
        <taxon>Eimeriorina</taxon>
        <taxon>Cryptosporidiidae</taxon>
        <taxon>Cryptosporidium</taxon>
    </lineage>
</organism>
<gene>
    <name evidence="2" type="ORF">CHUDEA2_430</name>
</gene>
<sequence>MNACFYLYIIIPLLYLTFNYQSTFSQDFSTDSLAQFSLLKLTASLGNTGSDSDGSGPDDDPPNFKPPPPPGKKGNVGSNPDGPPVPLPRTKFPGNKPPKGPGKPPVPTPRLRDLDGSDGGKNPDRQLGRRGGMRGRNGGNRQDKSSSSSSNSGSSSSPDGPVSSGGGGKGGVITVRKSPGGPPKPPERLSSLSGLLD</sequence>
<dbReference type="Proteomes" id="UP000199752">
    <property type="component" value="Chromosome 2"/>
</dbReference>
<feature type="compositionally biased region" description="Pro residues" evidence="1">
    <location>
        <begin position="95"/>
        <end position="108"/>
    </location>
</feature>
<feature type="region of interest" description="Disordered" evidence="1">
    <location>
        <begin position="44"/>
        <end position="197"/>
    </location>
</feature>
<evidence type="ECO:0000313" key="2">
    <source>
        <dbReference type="EMBL" id="CUV04360.1"/>
    </source>
</evidence>
<name>A0A0S4TAR0_CRYHO</name>
<reference evidence="2" key="1">
    <citation type="submission" date="2015-08" db="EMBL/GenBank/DDBJ databases">
        <authorList>
            <person name="Babu N.S."/>
            <person name="Beckwith C.J."/>
            <person name="Beseler K.G."/>
            <person name="Brison A."/>
            <person name="Carone J.V."/>
            <person name="Caskin T.P."/>
            <person name="Diamond M."/>
            <person name="Durham M.E."/>
            <person name="Foxe J.M."/>
            <person name="Go M."/>
            <person name="Henderson B.A."/>
            <person name="Jones I.B."/>
            <person name="McGettigan J.A."/>
            <person name="Micheletti S.J."/>
            <person name="Nasrallah M.E."/>
            <person name="Ortiz D."/>
            <person name="Piller C.R."/>
            <person name="Privatt S.R."/>
            <person name="Schneider S.L."/>
            <person name="Sharp S."/>
            <person name="Smith T.C."/>
            <person name="Stanton J.D."/>
            <person name="Ullery H.E."/>
            <person name="Wilson R.J."/>
            <person name="Serrano M.G."/>
            <person name="Buck G."/>
            <person name="Lee V."/>
            <person name="Wang Y."/>
            <person name="Carvalho R."/>
            <person name="Voegtly L."/>
            <person name="Shi R."/>
            <person name="Duckworth R."/>
            <person name="Johnson A."/>
            <person name="Loviza R."/>
            <person name="Walstead R."/>
            <person name="Shah Z."/>
            <person name="Kiflezghi M."/>
            <person name="Wade K."/>
            <person name="Ball S.L."/>
            <person name="Bradley K.W."/>
            <person name="Asai D.J."/>
            <person name="Bowman C.A."/>
            <person name="Russell D.A."/>
            <person name="Pope W.H."/>
            <person name="Jacobs-Sera D."/>
            <person name="Hendrix R.W."/>
            <person name="Hatfull G.F."/>
        </authorList>
    </citation>
    <scope>NUCLEOTIDE SEQUENCE [LARGE SCALE GENOMIC DNA]</scope>
</reference>
<dbReference type="VEuPathDB" id="CryptoDB:Chro.20050"/>